<feature type="compositionally biased region" description="Low complexity" evidence="1">
    <location>
        <begin position="135"/>
        <end position="145"/>
    </location>
</feature>
<accession>A0A2H1GYZ2</accession>
<dbReference type="AlphaFoldDB" id="A0A2H1GYZ2"/>
<feature type="compositionally biased region" description="Low complexity" evidence="1">
    <location>
        <begin position="84"/>
        <end position="100"/>
    </location>
</feature>
<feature type="compositionally biased region" description="Low complexity" evidence="1">
    <location>
        <begin position="219"/>
        <end position="256"/>
    </location>
</feature>
<protein>
    <submittedName>
        <fullName evidence="2">Uncharacterized protein</fullName>
    </submittedName>
</protein>
<dbReference type="EMBL" id="LT854261">
    <property type="protein sequence ID" value="SMR58753.1"/>
    <property type="molecule type" value="Genomic_DNA"/>
</dbReference>
<dbReference type="Proteomes" id="UP000245764">
    <property type="component" value="Chromosome 9"/>
</dbReference>
<gene>
    <name evidence="2" type="ORF">ZT1E4_G9488</name>
</gene>
<evidence type="ECO:0000313" key="2">
    <source>
        <dbReference type="EMBL" id="SMR58753.1"/>
    </source>
</evidence>
<name>A0A2H1GYZ2_ZYMTR</name>
<feature type="region of interest" description="Disordered" evidence="1">
    <location>
        <begin position="1"/>
        <end position="43"/>
    </location>
</feature>
<evidence type="ECO:0000256" key="1">
    <source>
        <dbReference type="SAM" id="MobiDB-lite"/>
    </source>
</evidence>
<reference evidence="3" key="1">
    <citation type="submission" date="2017-05" db="EMBL/GenBank/DDBJ databases">
        <authorList>
            <person name="Song R."/>
            <person name="Chenine A.L."/>
            <person name="Ruprecht R.M."/>
        </authorList>
    </citation>
    <scope>NUCLEOTIDE SEQUENCE [LARGE SCALE GENOMIC DNA]</scope>
</reference>
<feature type="compositionally biased region" description="Polar residues" evidence="1">
    <location>
        <begin position="23"/>
        <end position="33"/>
    </location>
</feature>
<feature type="region of interest" description="Disordered" evidence="1">
    <location>
        <begin position="286"/>
        <end position="305"/>
    </location>
</feature>
<evidence type="ECO:0000313" key="3">
    <source>
        <dbReference type="Proteomes" id="UP000245764"/>
    </source>
</evidence>
<feature type="region of interest" description="Disordered" evidence="1">
    <location>
        <begin position="76"/>
        <end position="150"/>
    </location>
</feature>
<feature type="compositionally biased region" description="Polar residues" evidence="1">
    <location>
        <begin position="257"/>
        <end position="266"/>
    </location>
</feature>
<feature type="region of interest" description="Disordered" evidence="1">
    <location>
        <begin position="210"/>
        <end position="280"/>
    </location>
</feature>
<sequence length="340" mass="37866">MAEEIHLRGKTHMANKTNKRAEQSQAKPEQPTWQLPDDVKNNGEVWSYHYPNKMWFYYDFKNSKYISVRFDGQRFSHPAPPPSKKVAPSSSAAPSLTQAAQRKRSHSESSPPLMHSDGNHRRKSMKTMSGTNGSDQQDQQNQHDQQIQRDQDNQLDIATTGEPTSWPLPQHLKDKNRTWMFQHDVRKWCYWNARIGRYILVDQQGNKSAWVAPPPTPKQITTASITAPASSAPRSSGQSASAEESPLQQQQPQPQETPSIPLQSQPRAAPPGNLAAAKGCHTLLGSTTAAPRSDFSSVLRTSSPSRWATAAEIADFIDAKAKAKTADTKEAERKPVNPES</sequence>
<proteinExistence type="predicted"/>
<organism evidence="2 3">
    <name type="scientific">Zymoseptoria tritici ST99CH_1E4</name>
    <dbReference type="NCBI Taxonomy" id="1276532"/>
    <lineage>
        <taxon>Eukaryota</taxon>
        <taxon>Fungi</taxon>
        <taxon>Dikarya</taxon>
        <taxon>Ascomycota</taxon>
        <taxon>Pezizomycotina</taxon>
        <taxon>Dothideomycetes</taxon>
        <taxon>Dothideomycetidae</taxon>
        <taxon>Mycosphaerellales</taxon>
        <taxon>Mycosphaerellaceae</taxon>
        <taxon>Zymoseptoria</taxon>
    </lineage>
</organism>